<feature type="transmembrane region" description="Helical" evidence="7">
    <location>
        <begin position="100"/>
        <end position="121"/>
    </location>
</feature>
<evidence type="ECO:0000259" key="8">
    <source>
        <dbReference type="PROSITE" id="PS50850"/>
    </source>
</evidence>
<evidence type="ECO:0000256" key="5">
    <source>
        <dbReference type="ARBA" id="ARBA00022989"/>
    </source>
</evidence>
<feature type="transmembrane region" description="Helical" evidence="7">
    <location>
        <begin position="74"/>
        <end position="94"/>
    </location>
</feature>
<gene>
    <name evidence="9" type="ORF">CHH64_12010</name>
</gene>
<feature type="transmembrane region" description="Helical" evidence="7">
    <location>
        <begin position="204"/>
        <end position="227"/>
    </location>
</feature>
<dbReference type="PANTHER" id="PTHR43124:SF3">
    <property type="entry name" value="CHLORAMPHENICOL EFFLUX PUMP RV0191"/>
    <property type="match status" value="1"/>
</dbReference>
<feature type="transmembrane region" description="Helical" evidence="7">
    <location>
        <begin position="239"/>
        <end position="260"/>
    </location>
</feature>
<name>A0A268A9V1_9BACI</name>
<evidence type="ECO:0000313" key="9">
    <source>
        <dbReference type="EMBL" id="PAD20897.1"/>
    </source>
</evidence>
<keyword evidence="6 7" id="KW-0472">Membrane</keyword>
<feature type="transmembrane region" description="Helical" evidence="7">
    <location>
        <begin position="332"/>
        <end position="354"/>
    </location>
</feature>
<dbReference type="InterPro" id="IPR050189">
    <property type="entry name" value="MFS_Efflux_Transporters"/>
</dbReference>
<dbReference type="RefSeq" id="WP_095261193.1">
    <property type="nucleotide sequence ID" value="NZ_NPBV01000020.1"/>
</dbReference>
<feature type="transmembrane region" description="Helical" evidence="7">
    <location>
        <begin position="133"/>
        <end position="157"/>
    </location>
</feature>
<accession>A0A268A9V1</accession>
<dbReference type="Pfam" id="PF07690">
    <property type="entry name" value="MFS_1"/>
    <property type="match status" value="1"/>
</dbReference>
<keyword evidence="4 7" id="KW-0812">Transmembrane</keyword>
<keyword evidence="3" id="KW-1003">Cell membrane</keyword>
<protein>
    <submittedName>
        <fullName evidence="9">MFS transporter</fullName>
    </submittedName>
</protein>
<dbReference type="SUPFAM" id="SSF103473">
    <property type="entry name" value="MFS general substrate transporter"/>
    <property type="match status" value="1"/>
</dbReference>
<dbReference type="Gene3D" id="1.20.1250.20">
    <property type="entry name" value="MFS general substrate transporter like domains"/>
    <property type="match status" value="1"/>
</dbReference>
<evidence type="ECO:0000256" key="1">
    <source>
        <dbReference type="ARBA" id="ARBA00004651"/>
    </source>
</evidence>
<feature type="transmembrane region" description="Helical" evidence="7">
    <location>
        <begin position="163"/>
        <end position="183"/>
    </location>
</feature>
<sequence>MKKNNNSLLILILTVGVFGIINTEMGIIGILPSLAGHYDVSVSQAGLLVSLFALAVAISGPTMPILFSGINRKTVMMLVLGIFVISNIVSIFTTNFTVSLIARIIPAFFHPVYCALALSTASSSVAPEEAPKAVSRVVMGVSAGMIFGLPVTSFIANSGSLELALSFFAIVNILALLATILFVPSMPVKEKTSYGSQISILKYGITWLAILAVICLNSAIFGVYSYFSEYMESVTNITGQMITGMLFIFGFASITGNILAGKLLSSKKNIRAILFYPFALGITYLLLFLFGELTIPTAIIVLLFGMLMGIGNNICQYWITSAAPKAPDFANGLFLAFGNLGTTIGTSVGGLFIASMGTRYVVISAWIFLLLAAVFIALRVFKYHSRNATTN</sequence>
<dbReference type="InterPro" id="IPR036259">
    <property type="entry name" value="MFS_trans_sf"/>
</dbReference>
<evidence type="ECO:0000256" key="6">
    <source>
        <dbReference type="ARBA" id="ARBA00023136"/>
    </source>
</evidence>
<comment type="subcellular location">
    <subcellularLocation>
        <location evidence="1">Cell membrane</location>
        <topology evidence="1">Multi-pass membrane protein</topology>
    </subcellularLocation>
</comment>
<keyword evidence="5 7" id="KW-1133">Transmembrane helix</keyword>
<organism evidence="9 10">
    <name type="scientific">Terribacillus saccharophilus</name>
    <dbReference type="NCBI Taxonomy" id="361277"/>
    <lineage>
        <taxon>Bacteria</taxon>
        <taxon>Bacillati</taxon>
        <taxon>Bacillota</taxon>
        <taxon>Bacilli</taxon>
        <taxon>Bacillales</taxon>
        <taxon>Bacillaceae</taxon>
        <taxon>Terribacillus</taxon>
    </lineage>
</organism>
<reference evidence="9 10" key="1">
    <citation type="submission" date="2017-07" db="EMBL/GenBank/DDBJ databases">
        <title>Isolation and whole genome analysis of endospore-forming bacteria from heroin.</title>
        <authorList>
            <person name="Kalinowski J."/>
            <person name="Ahrens B."/>
            <person name="Al-Dilaimi A."/>
            <person name="Winkler A."/>
            <person name="Wibberg D."/>
            <person name="Schleenbecker U."/>
            <person name="Ruckert C."/>
            <person name="Wolfel R."/>
            <person name="Grass G."/>
        </authorList>
    </citation>
    <scope>NUCLEOTIDE SEQUENCE [LARGE SCALE GENOMIC DNA]</scope>
    <source>
        <strain evidence="9 10">7528</strain>
    </source>
</reference>
<evidence type="ECO:0000256" key="7">
    <source>
        <dbReference type="SAM" id="Phobius"/>
    </source>
</evidence>
<evidence type="ECO:0000313" key="10">
    <source>
        <dbReference type="Proteomes" id="UP000216013"/>
    </source>
</evidence>
<feature type="transmembrane region" description="Helical" evidence="7">
    <location>
        <begin position="297"/>
        <end position="320"/>
    </location>
</feature>
<feature type="domain" description="Major facilitator superfamily (MFS) profile" evidence="8">
    <location>
        <begin position="9"/>
        <end position="390"/>
    </location>
</feature>
<evidence type="ECO:0000256" key="3">
    <source>
        <dbReference type="ARBA" id="ARBA00022475"/>
    </source>
</evidence>
<dbReference type="PROSITE" id="PS50850">
    <property type="entry name" value="MFS"/>
    <property type="match status" value="1"/>
</dbReference>
<feature type="transmembrane region" description="Helical" evidence="7">
    <location>
        <begin position="360"/>
        <end position="381"/>
    </location>
</feature>
<dbReference type="InterPro" id="IPR020846">
    <property type="entry name" value="MFS_dom"/>
</dbReference>
<comment type="caution">
    <text evidence="9">The sequence shown here is derived from an EMBL/GenBank/DDBJ whole genome shotgun (WGS) entry which is preliminary data.</text>
</comment>
<proteinExistence type="predicted"/>
<dbReference type="PANTHER" id="PTHR43124">
    <property type="entry name" value="PURINE EFFLUX PUMP PBUE"/>
    <property type="match status" value="1"/>
</dbReference>
<dbReference type="EMBL" id="NPBV01000020">
    <property type="protein sequence ID" value="PAD20897.1"/>
    <property type="molecule type" value="Genomic_DNA"/>
</dbReference>
<dbReference type="GO" id="GO:0005886">
    <property type="term" value="C:plasma membrane"/>
    <property type="evidence" value="ECO:0007669"/>
    <property type="project" value="UniProtKB-SubCell"/>
</dbReference>
<evidence type="ECO:0000256" key="4">
    <source>
        <dbReference type="ARBA" id="ARBA00022692"/>
    </source>
</evidence>
<dbReference type="AlphaFoldDB" id="A0A268A9V1"/>
<dbReference type="InterPro" id="IPR011701">
    <property type="entry name" value="MFS"/>
</dbReference>
<evidence type="ECO:0000256" key="2">
    <source>
        <dbReference type="ARBA" id="ARBA00022448"/>
    </source>
</evidence>
<feature type="transmembrane region" description="Helical" evidence="7">
    <location>
        <begin position="47"/>
        <end position="67"/>
    </location>
</feature>
<dbReference type="Proteomes" id="UP000216013">
    <property type="component" value="Unassembled WGS sequence"/>
</dbReference>
<feature type="transmembrane region" description="Helical" evidence="7">
    <location>
        <begin position="7"/>
        <end position="35"/>
    </location>
</feature>
<keyword evidence="2" id="KW-0813">Transport</keyword>
<feature type="transmembrane region" description="Helical" evidence="7">
    <location>
        <begin position="272"/>
        <end position="291"/>
    </location>
</feature>
<dbReference type="CDD" id="cd17324">
    <property type="entry name" value="MFS_NepI_like"/>
    <property type="match status" value="1"/>
</dbReference>
<dbReference type="GO" id="GO:0022857">
    <property type="term" value="F:transmembrane transporter activity"/>
    <property type="evidence" value="ECO:0007669"/>
    <property type="project" value="InterPro"/>
</dbReference>